<evidence type="ECO:0000313" key="3">
    <source>
        <dbReference type="Proteomes" id="UP000469559"/>
    </source>
</evidence>
<dbReference type="InterPro" id="IPR000073">
    <property type="entry name" value="AB_hydrolase_1"/>
</dbReference>
<reference evidence="2 3" key="1">
    <citation type="submission" date="2018-05" db="EMBL/GenBank/DDBJ databases">
        <title>Whole genome sequencing for identification of molecular markers to develop diagnostic detection tools for the regulated plant pathogen Lachnellula willkommii.</title>
        <authorList>
            <person name="Giroux E."/>
            <person name="Bilodeau G."/>
        </authorList>
    </citation>
    <scope>NUCLEOTIDE SEQUENCE [LARGE SCALE GENOMIC DNA]</scope>
    <source>
        <strain evidence="2 3">CBS 203.66</strain>
    </source>
</reference>
<dbReference type="EMBL" id="QGMF01000011">
    <property type="protein sequence ID" value="TVY21602.1"/>
    <property type="molecule type" value="Genomic_DNA"/>
</dbReference>
<comment type="caution">
    <text evidence="2">The sequence shown here is derived from an EMBL/GenBank/DDBJ whole genome shotgun (WGS) entry which is preliminary data.</text>
</comment>
<dbReference type="SUPFAM" id="SSF53474">
    <property type="entry name" value="alpha/beta-Hydrolases"/>
    <property type="match status" value="1"/>
</dbReference>
<dbReference type="InterPro" id="IPR029058">
    <property type="entry name" value="AB_hydrolase_fold"/>
</dbReference>
<dbReference type="PANTHER" id="PTHR34853">
    <property type="match status" value="1"/>
</dbReference>
<dbReference type="Gene3D" id="3.40.50.1820">
    <property type="entry name" value="alpha/beta hydrolase"/>
    <property type="match status" value="2"/>
</dbReference>
<name>A0A8T9BUI4_9HELO</name>
<protein>
    <recommendedName>
        <fullName evidence="1">AB hydrolase-1 domain-containing protein</fullName>
    </recommendedName>
</protein>
<dbReference type="PANTHER" id="PTHR34853:SF1">
    <property type="entry name" value="LIPASE 5"/>
    <property type="match status" value="1"/>
</dbReference>
<keyword evidence="3" id="KW-1185">Reference proteome</keyword>
<feature type="domain" description="AB hydrolase-1" evidence="1">
    <location>
        <begin position="124"/>
        <end position="363"/>
    </location>
</feature>
<dbReference type="AlphaFoldDB" id="A0A8T9BUI4"/>
<dbReference type="OrthoDB" id="5382058at2759"/>
<organism evidence="2 3">
    <name type="scientific">Lachnellula arida</name>
    <dbReference type="NCBI Taxonomy" id="1316785"/>
    <lineage>
        <taxon>Eukaryota</taxon>
        <taxon>Fungi</taxon>
        <taxon>Dikarya</taxon>
        <taxon>Ascomycota</taxon>
        <taxon>Pezizomycotina</taxon>
        <taxon>Leotiomycetes</taxon>
        <taxon>Helotiales</taxon>
        <taxon>Lachnaceae</taxon>
        <taxon>Lachnellula</taxon>
    </lineage>
</organism>
<gene>
    <name evidence="2" type="ORF">LARI1_G000130</name>
</gene>
<dbReference type="Proteomes" id="UP000469559">
    <property type="component" value="Unassembled WGS sequence"/>
</dbReference>
<evidence type="ECO:0000313" key="2">
    <source>
        <dbReference type="EMBL" id="TVY21602.1"/>
    </source>
</evidence>
<sequence>MSTMFPNLAISEITRAALTFEQYQWATGSVLEDAFYSVDTGSASVPPGTLIKVEKHTNASLYSLPPGTAISRIVYQSKSFNGSLVPVSAYILWPSSPRSSADGFQVVAWAHGTSGITPDGAPSHMKNLWQHYLAPYNLALQGYVVVATDYAGLGVSKNAHGKPILHEYAVNPSHANDIIYSVQAAQSAFSELSKSFVVIGHSQGGGAVWATAERQAVEPVSGYLGAVAVAPVTTIIHKKMGPLTLHSFGFLIAQGGSAPENLLKPELICYRMENIFPEFNRAEILTDEAVVSLGIIQQTGGCSATVATRIHGTKPTKPRWTDNSFVQKFQESVKVGGKEIGGPLLVIHGNNDFIIHPDMTTSAVEATAQKFPAAQIEYLRLPAISHNPALTSSQWLWMDWIAKRFAGIAQEPGLKMSETKIAMPTAAYQRELNSWVAPSIAFYETP</sequence>
<proteinExistence type="predicted"/>
<dbReference type="GO" id="GO:0004806">
    <property type="term" value="F:triacylglycerol lipase activity"/>
    <property type="evidence" value="ECO:0007669"/>
    <property type="project" value="InterPro"/>
</dbReference>
<dbReference type="Pfam" id="PF12697">
    <property type="entry name" value="Abhydrolase_6"/>
    <property type="match status" value="1"/>
</dbReference>
<evidence type="ECO:0000259" key="1">
    <source>
        <dbReference type="Pfam" id="PF12697"/>
    </source>
</evidence>
<accession>A0A8T9BUI4</accession>
<dbReference type="InterPro" id="IPR005152">
    <property type="entry name" value="Lipase_secreted"/>
</dbReference>
<dbReference type="GO" id="GO:0016042">
    <property type="term" value="P:lipid catabolic process"/>
    <property type="evidence" value="ECO:0007669"/>
    <property type="project" value="InterPro"/>
</dbReference>